<dbReference type="STRING" id="1642818.AWE51_04535"/>
<dbReference type="InterPro" id="IPR007163">
    <property type="entry name" value="VCA0040-like"/>
</dbReference>
<feature type="transmembrane region" description="Helical" evidence="1">
    <location>
        <begin position="104"/>
        <end position="122"/>
    </location>
</feature>
<keyword evidence="1" id="KW-1133">Transmembrane helix</keyword>
<gene>
    <name evidence="2" type="ORF">AWE51_04535</name>
</gene>
<proteinExistence type="predicted"/>
<protein>
    <recommendedName>
        <fullName evidence="4">DUF368 domain-containing protein</fullName>
    </recommendedName>
</protein>
<dbReference type="OrthoDB" id="9793746at2"/>
<dbReference type="RefSeq" id="WP_066313661.1">
    <property type="nucleotide sequence ID" value="NZ_LQRT01000013.1"/>
</dbReference>
<evidence type="ECO:0000256" key="1">
    <source>
        <dbReference type="SAM" id="Phobius"/>
    </source>
</evidence>
<dbReference type="PANTHER" id="PTHR37308:SF1">
    <property type="entry name" value="POLYPRENYL-PHOSPHATE TRANSPORTER"/>
    <property type="match status" value="1"/>
</dbReference>
<feature type="transmembrane region" description="Helical" evidence="1">
    <location>
        <begin position="312"/>
        <end position="332"/>
    </location>
</feature>
<feature type="transmembrane region" description="Helical" evidence="1">
    <location>
        <begin position="158"/>
        <end position="174"/>
    </location>
</feature>
<organism evidence="2 3">
    <name type="scientific">Aquimarina aggregata</name>
    <dbReference type="NCBI Taxonomy" id="1642818"/>
    <lineage>
        <taxon>Bacteria</taxon>
        <taxon>Pseudomonadati</taxon>
        <taxon>Bacteroidota</taxon>
        <taxon>Flavobacteriia</taxon>
        <taxon>Flavobacteriales</taxon>
        <taxon>Flavobacteriaceae</taxon>
        <taxon>Aquimarina</taxon>
    </lineage>
</organism>
<keyword evidence="1" id="KW-0812">Transmembrane</keyword>
<feature type="transmembrane region" description="Helical" evidence="1">
    <location>
        <begin position="27"/>
        <end position="47"/>
    </location>
</feature>
<dbReference type="EMBL" id="LQRT01000013">
    <property type="protein sequence ID" value="KZS40228.1"/>
    <property type="molecule type" value="Genomic_DNA"/>
</dbReference>
<feature type="transmembrane region" description="Helical" evidence="1">
    <location>
        <begin position="221"/>
        <end position="248"/>
    </location>
</feature>
<reference evidence="2 3" key="1">
    <citation type="submission" date="2016-01" db="EMBL/GenBank/DDBJ databases">
        <title>The draft genome sequence of Aquimarina sp. RZW4-3-2.</title>
        <authorList>
            <person name="Wang Y."/>
        </authorList>
    </citation>
    <scope>NUCLEOTIDE SEQUENCE [LARGE SCALE GENOMIC DNA]</scope>
    <source>
        <strain evidence="2 3">RZW4-3-2</strain>
    </source>
</reference>
<comment type="caution">
    <text evidence="2">The sequence shown here is derived from an EMBL/GenBank/DDBJ whole genome shotgun (WGS) entry which is preliminary data.</text>
</comment>
<feature type="transmembrane region" description="Helical" evidence="1">
    <location>
        <begin position="255"/>
        <end position="274"/>
    </location>
</feature>
<evidence type="ECO:0000313" key="2">
    <source>
        <dbReference type="EMBL" id="KZS40228.1"/>
    </source>
</evidence>
<keyword evidence="1" id="KW-0472">Membrane</keyword>
<dbReference type="Pfam" id="PF04018">
    <property type="entry name" value="VCA0040-like"/>
    <property type="match status" value="1"/>
</dbReference>
<feature type="transmembrane region" description="Helical" evidence="1">
    <location>
        <begin position="134"/>
        <end position="152"/>
    </location>
</feature>
<name>A0A163A309_9FLAO</name>
<sequence>MQQSTRTFSDRLFLVIKGLAMGAANKVPGVSGGVVAFVAGFYEEFIYSLQKINFKAFKLFINFRFKSFWRYVNGRFLGLLILGMLISYFSVSKILDYLIIHYELYVWAAFFGMIIGSIYYIVKDFDDWSKKNICIIIISIIVGVSISLLDPAKENDNLFFVFVCGIIGVSGMTLPGLSGSFILILLGNYVLLLVDSVNALYDTIADIIQWDFSFVDNTQRIRLLQVLVIFSLGSLTGLVTLSHFLGYVLKHFKNATFASIIGFISGSLGVVWPWKDKVYKTDTMGNVQIDALGDPILDNYDRYFPDFAIAETYFGIFSIGIGIGIVLWLEWYGQKTSKISK</sequence>
<evidence type="ECO:0008006" key="4">
    <source>
        <dbReference type="Google" id="ProtNLM"/>
    </source>
</evidence>
<keyword evidence="3" id="KW-1185">Reference proteome</keyword>
<evidence type="ECO:0000313" key="3">
    <source>
        <dbReference type="Proteomes" id="UP000076715"/>
    </source>
</evidence>
<dbReference type="PANTHER" id="PTHR37308">
    <property type="entry name" value="INTEGRAL MEMBRANE PROTEIN"/>
    <property type="match status" value="1"/>
</dbReference>
<feature type="transmembrane region" description="Helical" evidence="1">
    <location>
        <begin position="68"/>
        <end position="89"/>
    </location>
</feature>
<accession>A0A163A309</accession>
<dbReference type="Proteomes" id="UP000076715">
    <property type="component" value="Unassembled WGS sequence"/>
</dbReference>
<dbReference type="AlphaFoldDB" id="A0A163A309"/>